<name>A0ABV8P0J4_9BURK</name>
<keyword evidence="2" id="KW-1185">Reference proteome</keyword>
<protein>
    <submittedName>
        <fullName evidence="1">Glycine/sarcosine/betaine reductase selenoprotein B family protein</fullName>
    </submittedName>
</protein>
<dbReference type="RefSeq" id="WP_217966287.1">
    <property type="nucleotide sequence ID" value="NZ_JAHTBN010000012.1"/>
</dbReference>
<accession>A0ABV8P0J4</accession>
<proteinExistence type="predicted"/>
<evidence type="ECO:0000313" key="2">
    <source>
        <dbReference type="Proteomes" id="UP001595848"/>
    </source>
</evidence>
<evidence type="ECO:0000313" key="1">
    <source>
        <dbReference type="EMBL" id="MFC4202086.1"/>
    </source>
</evidence>
<sequence length="319" mass="35316">MNSNSGQQDLGFAPVHDQPIAYMRRTREWYLALGYDNPYTWAHYADVPFHALGKPLSEATVTLITTAAPYQEGKGPQGPGAPYNAAAKFYEVYSMPGERDADLRISHVAIDRKHTSMEDARAWFPLAALRTAVQEGRLGRLAARFHGVPTNRSQRHTQSVDCPEILRRCREDRVDAAILVPNCPVCHQTVSLVARHLEAHGIATVIMGCAKDVVEYCGVPRFLFSDFPLGNAAGRPHDAESQRQTLALALQVLQSAPGPRTTVQNPQRWCDDPDWKLDYCNVERVGPDELQALRDEAESARKLARGLREKSLAGKPAPG</sequence>
<dbReference type="Proteomes" id="UP001595848">
    <property type="component" value="Unassembled WGS sequence"/>
</dbReference>
<gene>
    <name evidence="1" type="ORF">ACFOY1_14095</name>
</gene>
<dbReference type="EMBL" id="JBHSBV010000005">
    <property type="protein sequence ID" value="MFC4202086.1"/>
    <property type="molecule type" value="Genomic_DNA"/>
</dbReference>
<reference evidence="2" key="1">
    <citation type="journal article" date="2019" name="Int. J. Syst. Evol. Microbiol.">
        <title>The Global Catalogue of Microorganisms (GCM) 10K type strain sequencing project: providing services to taxonomists for standard genome sequencing and annotation.</title>
        <authorList>
            <consortium name="The Broad Institute Genomics Platform"/>
            <consortium name="The Broad Institute Genome Sequencing Center for Infectious Disease"/>
            <person name="Wu L."/>
            <person name="Ma J."/>
        </authorList>
    </citation>
    <scope>NUCLEOTIDE SEQUENCE [LARGE SCALE GENOMIC DNA]</scope>
    <source>
        <strain evidence="2">LMG 24813</strain>
    </source>
</reference>
<organism evidence="1 2">
    <name type="scientific">Candidimonas humi</name>
    <dbReference type="NCBI Taxonomy" id="683355"/>
    <lineage>
        <taxon>Bacteria</taxon>
        <taxon>Pseudomonadati</taxon>
        <taxon>Pseudomonadota</taxon>
        <taxon>Betaproteobacteria</taxon>
        <taxon>Burkholderiales</taxon>
        <taxon>Alcaligenaceae</taxon>
        <taxon>Candidimonas</taxon>
    </lineage>
</organism>
<comment type="caution">
    <text evidence="1">The sequence shown here is derived from an EMBL/GenBank/DDBJ whole genome shotgun (WGS) entry which is preliminary data.</text>
</comment>